<sequence>MKDTLEIKWPWVVIWIEYADEIIAQIQEAFPPNHEIQTHEIIPGIKWEGRPIFIVDDDTTGQRILMNFEKMKRWKKTKFKVPTMKVFKDDAEIREMIENDHLGERARYNKDGDLK</sequence>
<accession>A0A4P9UJ18</accession>
<evidence type="ECO:0000313" key="2">
    <source>
        <dbReference type="Proteomes" id="UP000305881"/>
    </source>
</evidence>
<name>A0A4P9UJ18_METBY</name>
<gene>
    <name evidence="1" type="ORF">EQU24_01355</name>
</gene>
<dbReference type="AlphaFoldDB" id="A0A4P9UJ18"/>
<evidence type="ECO:0000313" key="1">
    <source>
        <dbReference type="EMBL" id="QCW81048.1"/>
    </source>
</evidence>
<keyword evidence="2" id="KW-1185">Reference proteome</keyword>
<dbReference type="RefSeq" id="WP_017841225.1">
    <property type="nucleotide sequence ID" value="NZ_CP035467.1"/>
</dbReference>
<dbReference type="KEGG" id="mbur:EQU24_01355"/>
<organism evidence="1 2">
    <name type="scientific">Methylotuvimicrobium buryatense</name>
    <name type="common">Methylomicrobium buryatense</name>
    <dbReference type="NCBI Taxonomy" id="95641"/>
    <lineage>
        <taxon>Bacteria</taxon>
        <taxon>Pseudomonadati</taxon>
        <taxon>Pseudomonadota</taxon>
        <taxon>Gammaproteobacteria</taxon>
        <taxon>Methylococcales</taxon>
        <taxon>Methylococcaceae</taxon>
        <taxon>Methylotuvimicrobium</taxon>
    </lineage>
</organism>
<dbReference type="OrthoDB" id="9896166at2"/>
<protein>
    <submittedName>
        <fullName evidence="1">Uncharacterized protein</fullName>
    </submittedName>
</protein>
<dbReference type="EMBL" id="CP035467">
    <property type="protein sequence ID" value="QCW81048.1"/>
    <property type="molecule type" value="Genomic_DNA"/>
</dbReference>
<dbReference type="Proteomes" id="UP000305881">
    <property type="component" value="Chromosome"/>
</dbReference>
<reference evidence="2" key="1">
    <citation type="journal article" date="2019" name="J. Bacteriol.">
        <title>A Mutagenic Screen Identifies a TonB-Dependent Receptor Required for the Lanthanide Metal Switch in the Type I Methanotroph 'Methylotuvimicrobium buryatense' 5GB1C.</title>
        <authorList>
            <person name="Groom J.D."/>
            <person name="Ford S.M."/>
            <person name="Pesesky M.W."/>
            <person name="Lidstrom M.E."/>
        </authorList>
    </citation>
    <scope>NUCLEOTIDE SEQUENCE [LARGE SCALE GENOMIC DNA]</scope>
    <source>
        <strain evidence="2">5GB1C</strain>
    </source>
</reference>
<proteinExistence type="predicted"/>